<evidence type="ECO:0000256" key="11">
    <source>
        <dbReference type="SAM" id="Phobius"/>
    </source>
</evidence>
<feature type="transmembrane region" description="Helical" evidence="11">
    <location>
        <begin position="314"/>
        <end position="335"/>
    </location>
</feature>
<evidence type="ECO:0000256" key="10">
    <source>
        <dbReference type="SAM" id="MobiDB-lite"/>
    </source>
</evidence>
<evidence type="ECO:0000256" key="6">
    <source>
        <dbReference type="ARBA" id="ARBA00023065"/>
    </source>
</evidence>
<keyword evidence="3 11" id="KW-0812">Transmembrane</keyword>
<keyword evidence="4" id="KW-0677">Repeat</keyword>
<evidence type="ECO:0000313" key="12">
    <source>
        <dbReference type="EMBL" id="KAF7286622.1"/>
    </source>
</evidence>
<evidence type="ECO:0000256" key="1">
    <source>
        <dbReference type="ARBA" id="ARBA00004141"/>
    </source>
</evidence>
<feature type="transmembrane region" description="Helical" evidence="11">
    <location>
        <begin position="356"/>
        <end position="374"/>
    </location>
</feature>
<dbReference type="PANTHER" id="PTHR45720">
    <property type="entry name" value="CHLORIDE CHANNEL PROTEIN 2"/>
    <property type="match status" value="1"/>
</dbReference>
<keyword evidence="13" id="KW-1185">Reference proteome</keyword>
<evidence type="ECO:0000313" key="13">
    <source>
        <dbReference type="Proteomes" id="UP000625711"/>
    </source>
</evidence>
<comment type="caution">
    <text evidence="12">The sequence shown here is derived from an EMBL/GenBank/DDBJ whole genome shotgun (WGS) entry which is preliminary data.</text>
</comment>
<protein>
    <recommendedName>
        <fullName evidence="14">Chloride channel protein</fullName>
    </recommendedName>
</protein>
<dbReference type="GO" id="GO:0005247">
    <property type="term" value="F:voltage-gated chloride channel activity"/>
    <property type="evidence" value="ECO:0007669"/>
    <property type="project" value="TreeGrafter"/>
</dbReference>
<evidence type="ECO:0000256" key="5">
    <source>
        <dbReference type="ARBA" id="ARBA00022989"/>
    </source>
</evidence>
<feature type="coiled-coil region" evidence="9">
    <location>
        <begin position="26"/>
        <end position="53"/>
    </location>
</feature>
<organism evidence="12 13">
    <name type="scientific">Rhynchophorus ferrugineus</name>
    <name type="common">Red palm weevil</name>
    <name type="synonym">Curculio ferrugineus</name>
    <dbReference type="NCBI Taxonomy" id="354439"/>
    <lineage>
        <taxon>Eukaryota</taxon>
        <taxon>Metazoa</taxon>
        <taxon>Ecdysozoa</taxon>
        <taxon>Arthropoda</taxon>
        <taxon>Hexapoda</taxon>
        <taxon>Insecta</taxon>
        <taxon>Pterygota</taxon>
        <taxon>Neoptera</taxon>
        <taxon>Endopterygota</taxon>
        <taxon>Coleoptera</taxon>
        <taxon>Polyphaga</taxon>
        <taxon>Cucujiformia</taxon>
        <taxon>Curculionidae</taxon>
        <taxon>Dryophthorinae</taxon>
        <taxon>Rhynchophorus</taxon>
    </lineage>
</organism>
<feature type="transmembrane region" description="Helical" evidence="11">
    <location>
        <begin position="84"/>
        <end position="102"/>
    </location>
</feature>
<evidence type="ECO:0008006" key="14">
    <source>
        <dbReference type="Google" id="ProtNLM"/>
    </source>
</evidence>
<sequence>MQSGKSKYLPESQVYDSKYSTVQYYNKSLEDLYASLKEKKQADKRKQKELEKTYKLELHAEQGTLHRAYSKLWTKTFGHFGEDWIFLAVLGICVAIISYTIDQGVAICSKARMMLYAGAANNYVVKWAAWVGLPLVLILWDTGYVSILAPKAVGSGVPQIKTCLRGVYLKEYLTFKVLLTKWWGIMATLASGMPMGKEGPLIQMSSILVTKMSKFLSNFKSVYLNENKKIELIGAAYAVGVACTFNAPIGGVLFSVEISTAYYAVRNYWRGFFAAVWGAAVYRLLYVWINGVDTIRVVYPTHFLRDFPYDPMELFSFALLGVICGIGGSSWIFCARAFSQWSKKNKYINWIKNQNRFAYPCIIILLVSTMSFPLGTGQFIAAEQTANDQVIQLFSNFTWSSPNHTAYEHNILNNWTTRYTGFYTNLLIYFAFQFVASILGSTLPIPTGTFTPNFRSGAVFGRILGELLSTWFPNGIRSNGKRAPILPGAYATVGAAAYSGAVTHTLSTSVILFEMTSQISYVIPVLISNLIANGIARLFTPSVYDLTIQQQKLPYLPDLLPSSSAIYQFFVEDFMIKEVKYLYLGCNYAYIKELLKANKHIKVFPLVDNAHNMILLGSISKAQLVRLIESQIGYEKRLEIAKINEETTVTEEPKPNENFEEVRQRIFDKYKVNKIIGSELSQKKKQILREQLFTLRICDLPFKEQKVWEENQLSQEVDFSQCYIDPAPFQLVERTSLLKVHSLFSMMSINTSYVTAIGKLVGVVGLKELRKAIEDANSGISPNQRLNGEHAESVQLMEQK</sequence>
<dbReference type="CDD" id="cd03683">
    <property type="entry name" value="ClC_1_like"/>
    <property type="match status" value="1"/>
</dbReference>
<keyword evidence="7 11" id="KW-0472">Membrane</keyword>
<dbReference type="InterPro" id="IPR050970">
    <property type="entry name" value="Cl_channel_volt-gated"/>
</dbReference>
<gene>
    <name evidence="12" type="ORF">GWI33_004658</name>
</gene>
<name>A0A834IT53_RHYFE</name>
<keyword evidence="2" id="KW-0813">Transport</keyword>
<evidence type="ECO:0000256" key="3">
    <source>
        <dbReference type="ARBA" id="ARBA00022692"/>
    </source>
</evidence>
<evidence type="ECO:0000256" key="2">
    <source>
        <dbReference type="ARBA" id="ARBA00022448"/>
    </source>
</evidence>
<dbReference type="GO" id="GO:0005886">
    <property type="term" value="C:plasma membrane"/>
    <property type="evidence" value="ECO:0007669"/>
    <property type="project" value="TreeGrafter"/>
</dbReference>
<comment type="subcellular location">
    <subcellularLocation>
        <location evidence="1">Membrane</location>
        <topology evidence="1">Multi-pass membrane protein</topology>
    </subcellularLocation>
</comment>
<dbReference type="Gene3D" id="3.10.580.10">
    <property type="entry name" value="CBS-domain"/>
    <property type="match status" value="2"/>
</dbReference>
<dbReference type="SUPFAM" id="SSF81340">
    <property type="entry name" value="Clc chloride channel"/>
    <property type="match status" value="1"/>
</dbReference>
<dbReference type="SUPFAM" id="SSF54631">
    <property type="entry name" value="CBS-domain pair"/>
    <property type="match status" value="1"/>
</dbReference>
<keyword evidence="6" id="KW-0406">Ion transport</keyword>
<evidence type="ECO:0000256" key="9">
    <source>
        <dbReference type="SAM" id="Coils"/>
    </source>
</evidence>
<keyword evidence="8" id="KW-0868">Chloride</keyword>
<evidence type="ECO:0000256" key="4">
    <source>
        <dbReference type="ARBA" id="ARBA00022737"/>
    </source>
</evidence>
<feature type="region of interest" description="Disordered" evidence="10">
    <location>
        <begin position="780"/>
        <end position="800"/>
    </location>
</feature>
<dbReference type="AlphaFoldDB" id="A0A834IT53"/>
<feature type="transmembrane region" description="Helical" evidence="11">
    <location>
        <begin position="268"/>
        <end position="289"/>
    </location>
</feature>
<dbReference type="OrthoDB" id="4564at2759"/>
<dbReference type="Pfam" id="PF00654">
    <property type="entry name" value="Voltage_CLC"/>
    <property type="match status" value="1"/>
</dbReference>
<dbReference type="FunFam" id="3.10.580.10:FF:000032">
    <property type="entry name" value="Chloride channel protein"/>
    <property type="match status" value="1"/>
</dbReference>
<dbReference type="Gene3D" id="1.10.3080.10">
    <property type="entry name" value="Clc chloride channel"/>
    <property type="match status" value="1"/>
</dbReference>
<proteinExistence type="predicted"/>
<dbReference type="EMBL" id="JAACXV010000023">
    <property type="protein sequence ID" value="KAF7286622.1"/>
    <property type="molecule type" value="Genomic_DNA"/>
</dbReference>
<evidence type="ECO:0000256" key="8">
    <source>
        <dbReference type="ARBA" id="ARBA00023214"/>
    </source>
</evidence>
<reference evidence="12" key="1">
    <citation type="submission" date="2020-08" db="EMBL/GenBank/DDBJ databases">
        <title>Genome sequencing and assembly of the red palm weevil Rhynchophorus ferrugineus.</title>
        <authorList>
            <person name="Dias G.B."/>
            <person name="Bergman C.M."/>
            <person name="Manee M."/>
        </authorList>
    </citation>
    <scope>NUCLEOTIDE SEQUENCE</scope>
    <source>
        <strain evidence="12">AA-2017</strain>
        <tissue evidence="12">Whole larva</tissue>
    </source>
</reference>
<dbReference type="PRINTS" id="PR00762">
    <property type="entry name" value="CLCHANNEL"/>
</dbReference>
<keyword evidence="9" id="KW-0175">Coiled coil</keyword>
<feature type="transmembrane region" description="Helical" evidence="11">
    <location>
        <begin position="123"/>
        <end position="140"/>
    </location>
</feature>
<dbReference type="InterPro" id="IPR046342">
    <property type="entry name" value="CBS_dom_sf"/>
</dbReference>
<keyword evidence="5 11" id="KW-1133">Transmembrane helix</keyword>
<evidence type="ECO:0000256" key="7">
    <source>
        <dbReference type="ARBA" id="ARBA00023136"/>
    </source>
</evidence>
<feature type="transmembrane region" description="Helical" evidence="11">
    <location>
        <begin position="232"/>
        <end position="256"/>
    </location>
</feature>
<dbReference type="Proteomes" id="UP000625711">
    <property type="component" value="Unassembled WGS sequence"/>
</dbReference>
<accession>A0A834IT53</accession>
<dbReference type="InterPro" id="IPR014743">
    <property type="entry name" value="Cl-channel_core"/>
</dbReference>
<dbReference type="InterPro" id="IPR001807">
    <property type="entry name" value="ClC"/>
</dbReference>
<dbReference type="PANTHER" id="PTHR45720:SF10">
    <property type="entry name" value="CHLORIDE CHANNEL PROTEIN 2"/>
    <property type="match status" value="1"/>
</dbReference>